<gene>
    <name evidence="2" type="ORF">JX265_002826</name>
</gene>
<proteinExistence type="predicted"/>
<keyword evidence="1" id="KW-0175">Coiled coil</keyword>
<evidence type="ECO:0000256" key="1">
    <source>
        <dbReference type="SAM" id="Coils"/>
    </source>
</evidence>
<dbReference type="AlphaFoldDB" id="A0A9P9WT27"/>
<organism evidence="2 3">
    <name type="scientific">Neoarthrinium moseri</name>
    <dbReference type="NCBI Taxonomy" id="1658444"/>
    <lineage>
        <taxon>Eukaryota</taxon>
        <taxon>Fungi</taxon>
        <taxon>Dikarya</taxon>
        <taxon>Ascomycota</taxon>
        <taxon>Pezizomycotina</taxon>
        <taxon>Sordariomycetes</taxon>
        <taxon>Xylariomycetidae</taxon>
        <taxon>Amphisphaeriales</taxon>
        <taxon>Apiosporaceae</taxon>
        <taxon>Neoarthrinium</taxon>
    </lineage>
</organism>
<dbReference type="PANTHER" id="PTHR35186:SF4">
    <property type="entry name" value="PRION-INHIBITION AND PROPAGATION HELO DOMAIN-CONTAINING PROTEIN"/>
    <property type="match status" value="1"/>
</dbReference>
<evidence type="ECO:0000313" key="2">
    <source>
        <dbReference type="EMBL" id="KAI1878649.1"/>
    </source>
</evidence>
<feature type="coiled-coil region" evidence="1">
    <location>
        <begin position="83"/>
        <end position="113"/>
    </location>
</feature>
<reference evidence="2" key="1">
    <citation type="submission" date="2021-03" db="EMBL/GenBank/DDBJ databases">
        <title>Revisited historic fungal species revealed as producer of novel bioactive compounds through whole genome sequencing and comparative genomics.</title>
        <authorList>
            <person name="Vignolle G.A."/>
            <person name="Hochenegger N."/>
            <person name="Mach R.L."/>
            <person name="Mach-Aigner A.R."/>
            <person name="Javad Rahimi M."/>
            <person name="Salim K.A."/>
            <person name="Chan C.M."/>
            <person name="Lim L.B.L."/>
            <person name="Cai F."/>
            <person name="Druzhinina I.S."/>
            <person name="U'Ren J.M."/>
            <person name="Derntl C."/>
        </authorList>
    </citation>
    <scope>NUCLEOTIDE SEQUENCE</scope>
    <source>
        <strain evidence="2">TUCIM 5799</strain>
    </source>
</reference>
<keyword evidence="3" id="KW-1185">Reference proteome</keyword>
<comment type="caution">
    <text evidence="2">The sequence shown here is derived from an EMBL/GenBank/DDBJ whole genome shotgun (WGS) entry which is preliminary data.</text>
</comment>
<dbReference type="PANTHER" id="PTHR35186">
    <property type="entry name" value="ANK_REP_REGION DOMAIN-CONTAINING PROTEIN"/>
    <property type="match status" value="1"/>
</dbReference>
<dbReference type="EMBL" id="JAFIMR010000005">
    <property type="protein sequence ID" value="KAI1878649.1"/>
    <property type="molecule type" value="Genomic_DNA"/>
</dbReference>
<sequence length="516" mass="58557">MDPVSLTLAVLPLLGAAIKTYGALRQKLKIYGHYAREIRRVRKQVERQQQFFHNEGESLKDAVRRLRDRVKITWNKSNFDSSIADLRSFNDDLRRLREQAEELQKPRKQLESTHTRLKPEYGSYGTVRRASRAVHLALAMAWSKPARSCSAASLRHKVKLFIDAKVEDQVHMDMALLCYGHDSSAWNQTQPSVTSFQVRSRVIDWMESGVNTPPRSDDGRQKRQKVRFQDDCTVTRNLMAAESPVPLLTPEDSGLSTNSDDLSGKDICSTLFLNRSCQVSNSPNRCLGFLDTCSQETFRHFFYPDTDPQRLQACHPAPMSQALGYPMEHSLSIVDQLRLARNLVAAVLKFHSTPWLGSCFALADLSFFQIGSELSKSLRTLHFSTDFVYKETLALEPPSMEGIESSCTPGTLLEAFEEAMLQYGIRNLTLWSLGTILLQIGRWSQVESPDDVVAIRKLASQTSTLGPRYQQLTERCLYCDFGYGFDLSKPRLQQAVYENLVCELNAMIDSLKIDDH</sequence>
<accession>A0A9P9WT27</accession>
<protein>
    <recommendedName>
        <fullName evidence="4">Prion-inhibition and propagation HeLo domain-containing protein</fullName>
    </recommendedName>
</protein>
<dbReference type="Proteomes" id="UP000829685">
    <property type="component" value="Unassembled WGS sequence"/>
</dbReference>
<name>A0A9P9WT27_9PEZI</name>
<evidence type="ECO:0008006" key="4">
    <source>
        <dbReference type="Google" id="ProtNLM"/>
    </source>
</evidence>
<evidence type="ECO:0000313" key="3">
    <source>
        <dbReference type="Proteomes" id="UP000829685"/>
    </source>
</evidence>